<dbReference type="EMBL" id="CP003620">
    <property type="protein sequence ID" value="AFZ11299.1"/>
    <property type="molecule type" value="Genomic_DNA"/>
</dbReference>
<reference evidence="2 3" key="1">
    <citation type="submission" date="2012-06" db="EMBL/GenBank/DDBJ databases">
        <title>Finished chromosome of genome of Crinalium epipsammum PCC 9333.</title>
        <authorList>
            <consortium name="US DOE Joint Genome Institute"/>
            <person name="Gugger M."/>
            <person name="Coursin T."/>
            <person name="Rippka R."/>
            <person name="Tandeau De Marsac N."/>
            <person name="Huntemann M."/>
            <person name="Wei C.-L."/>
            <person name="Han J."/>
            <person name="Detter J.C."/>
            <person name="Han C."/>
            <person name="Tapia R."/>
            <person name="Davenport K."/>
            <person name="Daligault H."/>
            <person name="Erkkila T."/>
            <person name="Gu W."/>
            <person name="Munk A.C.C."/>
            <person name="Teshima H."/>
            <person name="Xu Y."/>
            <person name="Chain P."/>
            <person name="Chen A."/>
            <person name="Krypides N."/>
            <person name="Mavromatis K."/>
            <person name="Markowitz V."/>
            <person name="Szeto E."/>
            <person name="Ivanova N."/>
            <person name="Mikhailova N."/>
            <person name="Ovchinnikova G."/>
            <person name="Pagani I."/>
            <person name="Pati A."/>
            <person name="Goodwin L."/>
            <person name="Peters L."/>
            <person name="Pitluck S."/>
            <person name="Woyke T."/>
            <person name="Kerfeld C."/>
        </authorList>
    </citation>
    <scope>NUCLEOTIDE SEQUENCE [LARGE SCALE GENOMIC DNA]</scope>
    <source>
        <strain evidence="2 3">PCC 9333</strain>
    </source>
</reference>
<dbReference type="RefSeq" id="WP_015201441.1">
    <property type="nucleotide sequence ID" value="NC_019753.1"/>
</dbReference>
<sequence>MARLPEEIIIRIFNLQQQLLERIDEATATEFTLMEIFGETEATIDYLDQLQNARERADMYYSRLFTALRQIYPAQPVATRDNLELLVRFLAEAEATVDAIGATVAEIRRDFNL</sequence>
<dbReference type="AlphaFoldDB" id="K9VVN0"/>
<dbReference type="OrthoDB" id="573315at2"/>
<dbReference type="PATRIC" id="fig|1173022.3.peg.339"/>
<organism evidence="2 3">
    <name type="scientific">Crinalium epipsammum PCC 9333</name>
    <dbReference type="NCBI Taxonomy" id="1173022"/>
    <lineage>
        <taxon>Bacteria</taxon>
        <taxon>Bacillati</taxon>
        <taxon>Cyanobacteriota</taxon>
        <taxon>Cyanophyceae</taxon>
        <taxon>Gomontiellales</taxon>
        <taxon>Gomontiellaceae</taxon>
        <taxon>Crinalium</taxon>
    </lineage>
</organism>
<dbReference type="KEGG" id="cep:Cri9333_0315"/>
<gene>
    <name evidence="1" type="ORF">Cri9333_0315</name>
    <name evidence="2" type="ORF">Cri9333_0679</name>
</gene>
<evidence type="ECO:0000313" key="1">
    <source>
        <dbReference type="EMBL" id="AFZ11299.1"/>
    </source>
</evidence>
<name>K9VVN0_9CYAN</name>
<evidence type="ECO:0000313" key="3">
    <source>
        <dbReference type="Proteomes" id="UP000010472"/>
    </source>
</evidence>
<accession>K9VVN0</accession>
<keyword evidence="3" id="KW-1185">Reference proteome</keyword>
<evidence type="ECO:0000313" key="2">
    <source>
        <dbReference type="EMBL" id="AFZ11614.1"/>
    </source>
</evidence>
<proteinExistence type="predicted"/>
<dbReference type="Proteomes" id="UP000010472">
    <property type="component" value="Chromosome"/>
</dbReference>
<dbReference type="eggNOG" id="ENOG503321C">
    <property type="taxonomic scope" value="Bacteria"/>
</dbReference>
<dbReference type="EMBL" id="CP003620">
    <property type="protein sequence ID" value="AFZ11614.1"/>
    <property type="molecule type" value="Genomic_DNA"/>
</dbReference>
<dbReference type="KEGG" id="cep:Cri9333_0679"/>
<protein>
    <submittedName>
        <fullName evidence="2">Uncharacterized protein</fullName>
    </submittedName>
</protein>
<dbReference type="STRING" id="1173022.Cri9333_0315"/>
<dbReference type="HOGENOM" id="CLU_145926_0_0_3"/>